<dbReference type="CAZy" id="GT4">
    <property type="family name" value="Glycosyltransferase Family 4"/>
</dbReference>
<feature type="domain" description="Glycosyl transferase family 1" evidence="3">
    <location>
        <begin position="219"/>
        <end position="375"/>
    </location>
</feature>
<dbReference type="GO" id="GO:0016757">
    <property type="term" value="F:glycosyltransferase activity"/>
    <property type="evidence" value="ECO:0007669"/>
    <property type="project" value="UniProtKB-KW"/>
</dbReference>
<name>A1WX64_HALHL</name>
<evidence type="ECO:0000256" key="1">
    <source>
        <dbReference type="ARBA" id="ARBA00022676"/>
    </source>
</evidence>
<proteinExistence type="predicted"/>
<evidence type="ECO:0000259" key="4">
    <source>
        <dbReference type="Pfam" id="PF13439"/>
    </source>
</evidence>
<keyword evidence="2 5" id="KW-0808">Transferase</keyword>
<dbReference type="PANTHER" id="PTHR12526:SF510">
    <property type="entry name" value="D-INOSITOL 3-PHOSPHATE GLYCOSYLTRANSFERASE"/>
    <property type="match status" value="1"/>
</dbReference>
<dbReference type="GO" id="GO:1901135">
    <property type="term" value="P:carbohydrate derivative metabolic process"/>
    <property type="evidence" value="ECO:0007669"/>
    <property type="project" value="UniProtKB-ARBA"/>
</dbReference>
<protein>
    <submittedName>
        <fullName evidence="5">Glycosyl transferase, group 1</fullName>
    </submittedName>
</protein>
<evidence type="ECO:0000313" key="6">
    <source>
        <dbReference type="Proteomes" id="UP000000647"/>
    </source>
</evidence>
<sequence length="425" mass="46873">MTGGQVSDRRQGPRVVVFTRVYPNEAQPTFGVFVRERMTRVADSLPVVVVAPVPWFPGEGIVRRWRPWYRPSVAYCEEQAGTTVYHPRFLCLPGVLKSLDGLFQALGALPTLRRLRRRGQLDLLDAHFIYPDGVAAWLAAWWLGCPYTVTLRGTIVRISRTRVRRFLARRALRHAARVFSVSESLRSVALGMEPQRSVEVVPNGINLALFGPEDRMACRRALGIPERAQVLITVGTLNERKGFHRVIELMPSLDEQIGDLHYLAVGGGSPDGNDEQRLRDLAKDLGVAERVHFAGAVASERLRFYYAAADLFVLPTRFEGWANVFLEAAACGLPTVTTDVGGNAEVIAHDQLGTLVPFGDTEALRRAIVEALAYDWDRQVILDYAQANAWQTRIPSLVDKLEAAADGAGQGARRPAGGGGEGPCR</sequence>
<dbReference type="RefSeq" id="WP_011814298.1">
    <property type="nucleotide sequence ID" value="NC_008789.1"/>
</dbReference>
<dbReference type="Proteomes" id="UP000000647">
    <property type="component" value="Chromosome"/>
</dbReference>
<organism evidence="5 6">
    <name type="scientific">Halorhodospira halophila (strain DSM 244 / SL1)</name>
    <name type="common">Ectothiorhodospira halophila (strain DSM 244 / SL1)</name>
    <dbReference type="NCBI Taxonomy" id="349124"/>
    <lineage>
        <taxon>Bacteria</taxon>
        <taxon>Pseudomonadati</taxon>
        <taxon>Pseudomonadota</taxon>
        <taxon>Gammaproteobacteria</taxon>
        <taxon>Chromatiales</taxon>
        <taxon>Ectothiorhodospiraceae</taxon>
        <taxon>Halorhodospira</taxon>
    </lineage>
</organism>
<reference evidence="5 6" key="2">
    <citation type="journal article" date="2013" name="Stand. Genomic Sci.">
        <title>Complete genome sequence of Halorhodospira halophila SL1.</title>
        <authorList>
            <person name="Challacombe J.F."/>
            <person name="Majid S."/>
            <person name="Deole R."/>
            <person name="Brettin T.S."/>
            <person name="Bruce D."/>
            <person name="Delano S.F."/>
            <person name="Detter J.C."/>
            <person name="Gleasner C.D."/>
            <person name="Han C.S."/>
            <person name="Misra M."/>
            <person name="Reitenga K.G."/>
            <person name="Mikhailova N."/>
            <person name="Woyke T."/>
            <person name="Pitluck S."/>
            <person name="Nolan M."/>
            <person name="Land M.L."/>
            <person name="Saunders E."/>
            <person name="Tapia R."/>
            <person name="Lapidus A."/>
            <person name="Ivanova N."/>
            <person name="Hoff W.D."/>
        </authorList>
    </citation>
    <scope>NUCLEOTIDE SEQUENCE [LARGE SCALE GENOMIC DNA]</scope>
    <source>
        <strain evidence="6">DSM 244 / SL1</strain>
    </source>
</reference>
<dbReference type="STRING" id="349124.Hhal_1509"/>
<gene>
    <name evidence="5" type="ordered locus">Hhal_1509</name>
</gene>
<dbReference type="HOGENOM" id="CLU_009583_2_4_6"/>
<dbReference type="Pfam" id="PF00534">
    <property type="entry name" value="Glycos_transf_1"/>
    <property type="match status" value="1"/>
</dbReference>
<evidence type="ECO:0000313" key="5">
    <source>
        <dbReference type="EMBL" id="ABM62276.1"/>
    </source>
</evidence>
<dbReference type="SUPFAM" id="SSF53756">
    <property type="entry name" value="UDP-Glycosyltransferase/glycogen phosphorylase"/>
    <property type="match status" value="1"/>
</dbReference>
<dbReference type="EMBL" id="CP000544">
    <property type="protein sequence ID" value="ABM62276.1"/>
    <property type="molecule type" value="Genomic_DNA"/>
</dbReference>
<dbReference type="eggNOG" id="COG0438">
    <property type="taxonomic scope" value="Bacteria"/>
</dbReference>
<dbReference type="Pfam" id="PF13439">
    <property type="entry name" value="Glyco_transf_4"/>
    <property type="match status" value="1"/>
</dbReference>
<dbReference type="AlphaFoldDB" id="A1WX64"/>
<dbReference type="OrthoDB" id="258796at2"/>
<dbReference type="InterPro" id="IPR001296">
    <property type="entry name" value="Glyco_trans_1"/>
</dbReference>
<keyword evidence="1" id="KW-0328">Glycosyltransferase</keyword>
<evidence type="ECO:0000256" key="2">
    <source>
        <dbReference type="ARBA" id="ARBA00022679"/>
    </source>
</evidence>
<dbReference type="InterPro" id="IPR028098">
    <property type="entry name" value="Glyco_trans_4-like_N"/>
</dbReference>
<keyword evidence="6" id="KW-1185">Reference proteome</keyword>
<evidence type="ECO:0000259" key="3">
    <source>
        <dbReference type="Pfam" id="PF00534"/>
    </source>
</evidence>
<dbReference type="Gene3D" id="3.40.50.2000">
    <property type="entry name" value="Glycogen Phosphorylase B"/>
    <property type="match status" value="2"/>
</dbReference>
<dbReference type="KEGG" id="hha:Hhal_1509"/>
<reference evidence="6" key="1">
    <citation type="submission" date="2006-12" db="EMBL/GenBank/DDBJ databases">
        <title>Complete sequence of Halorhodospira halophila SL1.</title>
        <authorList>
            <consortium name="US DOE Joint Genome Institute"/>
            <person name="Copeland A."/>
            <person name="Lucas S."/>
            <person name="Lapidus A."/>
            <person name="Barry K."/>
            <person name="Detter J.C."/>
            <person name="Glavina del Rio T."/>
            <person name="Hammon N."/>
            <person name="Israni S."/>
            <person name="Dalin E."/>
            <person name="Tice H."/>
            <person name="Pitluck S."/>
            <person name="Saunders E."/>
            <person name="Brettin T."/>
            <person name="Bruce D."/>
            <person name="Han C."/>
            <person name="Tapia R."/>
            <person name="Schmutz J."/>
            <person name="Larimer F."/>
            <person name="Land M."/>
            <person name="Hauser L."/>
            <person name="Kyrpides N."/>
            <person name="Mikhailova N."/>
            <person name="Hoff W."/>
            <person name="Richardson P."/>
        </authorList>
    </citation>
    <scope>NUCLEOTIDE SEQUENCE [LARGE SCALE GENOMIC DNA]</scope>
    <source>
        <strain evidence="6">DSM 244 / SL1</strain>
    </source>
</reference>
<feature type="domain" description="Glycosyltransferase subfamily 4-like N-terminal" evidence="4">
    <location>
        <begin position="103"/>
        <end position="208"/>
    </location>
</feature>
<dbReference type="PANTHER" id="PTHR12526">
    <property type="entry name" value="GLYCOSYLTRANSFERASE"/>
    <property type="match status" value="1"/>
</dbReference>
<accession>A1WX64</accession>